<dbReference type="EMBL" id="VIXA01000003">
    <property type="protein sequence ID" value="TWG13471.1"/>
    <property type="molecule type" value="Genomic_DNA"/>
</dbReference>
<sequence>MAASKTLTPEQRRERARKAGRAAHSIDAHVRAVVDRAPELTADQVAKLRAIFAPAVNG</sequence>
<feature type="region of interest" description="Disordered" evidence="1">
    <location>
        <begin position="1"/>
        <end position="23"/>
    </location>
</feature>
<evidence type="ECO:0000313" key="3">
    <source>
        <dbReference type="Proteomes" id="UP000319927"/>
    </source>
</evidence>
<keyword evidence="3" id="KW-1185">Reference proteome</keyword>
<dbReference type="RefSeq" id="WP_170285441.1">
    <property type="nucleotide sequence ID" value="NZ_VIXA01000003.1"/>
</dbReference>
<reference evidence="2 3" key="1">
    <citation type="submission" date="2019-06" db="EMBL/GenBank/DDBJ databases">
        <title>Sequencing the genomes of 1000 actinobacteria strains.</title>
        <authorList>
            <person name="Klenk H.-P."/>
        </authorList>
    </citation>
    <scope>NUCLEOTIDE SEQUENCE [LARGE SCALE GENOMIC DNA]</scope>
    <source>
        <strain evidence="2 3">DSM 102131</strain>
    </source>
</reference>
<accession>A0A561VPC8</accession>
<comment type="caution">
    <text evidence="2">The sequence shown here is derived from an EMBL/GenBank/DDBJ whole genome shotgun (WGS) entry which is preliminary data.</text>
</comment>
<dbReference type="AlphaFoldDB" id="A0A561VPC8"/>
<gene>
    <name evidence="2" type="ORF">FHX75_13515</name>
</gene>
<proteinExistence type="predicted"/>
<protein>
    <submittedName>
        <fullName evidence="2">Uncharacterized protein</fullName>
    </submittedName>
</protein>
<dbReference type="Proteomes" id="UP000319927">
    <property type="component" value="Unassembled WGS sequence"/>
</dbReference>
<evidence type="ECO:0000313" key="2">
    <source>
        <dbReference type="EMBL" id="TWG13471.1"/>
    </source>
</evidence>
<name>A0A561VPC8_9ACTN</name>
<organism evidence="2 3">
    <name type="scientific">Micromonospora palomenae</name>
    <dbReference type="NCBI Taxonomy" id="1461247"/>
    <lineage>
        <taxon>Bacteria</taxon>
        <taxon>Bacillati</taxon>
        <taxon>Actinomycetota</taxon>
        <taxon>Actinomycetes</taxon>
        <taxon>Micromonosporales</taxon>
        <taxon>Micromonosporaceae</taxon>
        <taxon>Micromonospora</taxon>
    </lineage>
</organism>
<evidence type="ECO:0000256" key="1">
    <source>
        <dbReference type="SAM" id="MobiDB-lite"/>
    </source>
</evidence>